<dbReference type="InterPro" id="IPR013222">
    <property type="entry name" value="Glyco_hyd_98_carb-bd"/>
</dbReference>
<dbReference type="EMBL" id="BARW01027235">
    <property type="protein sequence ID" value="GAJ14100.1"/>
    <property type="molecule type" value="Genomic_DNA"/>
</dbReference>
<dbReference type="Gene3D" id="2.60.120.1060">
    <property type="entry name" value="NPCBM/NEW2 domain"/>
    <property type="match status" value="1"/>
</dbReference>
<accession>X1VUV7</accession>
<proteinExistence type="predicted"/>
<evidence type="ECO:0000313" key="2">
    <source>
        <dbReference type="EMBL" id="GAJ14100.1"/>
    </source>
</evidence>
<sequence length="56" mass="5917">WRKLHTTGVLAGGGDVRALTIDLGDAEKLRLVVSDAGDHHGSDHAVWANASLEAKQ</sequence>
<protein>
    <recommendedName>
        <fullName evidence="1">Glycosyl hydrolase family 98 putative carbohydrate-binding module domain-containing protein</fullName>
    </recommendedName>
</protein>
<dbReference type="InterPro" id="IPR008979">
    <property type="entry name" value="Galactose-bd-like_sf"/>
</dbReference>
<dbReference type="Pfam" id="PF08305">
    <property type="entry name" value="NPCBM"/>
    <property type="match status" value="1"/>
</dbReference>
<evidence type="ECO:0000259" key="1">
    <source>
        <dbReference type="Pfam" id="PF08305"/>
    </source>
</evidence>
<feature type="domain" description="Glycosyl hydrolase family 98 putative carbohydrate-binding module" evidence="1">
    <location>
        <begin position="2"/>
        <end position="52"/>
    </location>
</feature>
<dbReference type="AlphaFoldDB" id="X1VUV7"/>
<dbReference type="SUPFAM" id="SSF49785">
    <property type="entry name" value="Galactose-binding domain-like"/>
    <property type="match status" value="1"/>
</dbReference>
<comment type="caution">
    <text evidence="2">The sequence shown here is derived from an EMBL/GenBank/DDBJ whole genome shotgun (WGS) entry which is preliminary data.</text>
</comment>
<dbReference type="InterPro" id="IPR038637">
    <property type="entry name" value="NPCBM_sf"/>
</dbReference>
<feature type="non-terminal residue" evidence="2">
    <location>
        <position position="1"/>
    </location>
</feature>
<reference evidence="2" key="1">
    <citation type="journal article" date="2014" name="Front. Microbiol.">
        <title>High frequency of phylogenetically diverse reductive dehalogenase-homologous genes in deep subseafloor sedimentary metagenomes.</title>
        <authorList>
            <person name="Kawai M."/>
            <person name="Futagami T."/>
            <person name="Toyoda A."/>
            <person name="Takaki Y."/>
            <person name="Nishi S."/>
            <person name="Hori S."/>
            <person name="Arai W."/>
            <person name="Tsubouchi T."/>
            <person name="Morono Y."/>
            <person name="Uchiyama I."/>
            <person name="Ito T."/>
            <person name="Fujiyama A."/>
            <person name="Inagaki F."/>
            <person name="Takami H."/>
        </authorList>
    </citation>
    <scope>NUCLEOTIDE SEQUENCE</scope>
    <source>
        <strain evidence="2">Expedition CK06-06</strain>
    </source>
</reference>
<name>X1VUV7_9ZZZZ</name>
<organism evidence="2">
    <name type="scientific">marine sediment metagenome</name>
    <dbReference type="NCBI Taxonomy" id="412755"/>
    <lineage>
        <taxon>unclassified sequences</taxon>
        <taxon>metagenomes</taxon>
        <taxon>ecological metagenomes</taxon>
    </lineage>
</organism>
<gene>
    <name evidence="2" type="ORF">S12H4_44231</name>
</gene>